<protein>
    <submittedName>
        <fullName evidence="8">ComEC/Rec2 family competence protein</fullName>
    </submittedName>
</protein>
<evidence type="ECO:0000256" key="6">
    <source>
        <dbReference type="SAM" id="Phobius"/>
    </source>
</evidence>
<dbReference type="PANTHER" id="PTHR30619">
    <property type="entry name" value="DNA INTERNALIZATION/COMPETENCE PROTEIN COMEC/REC2"/>
    <property type="match status" value="1"/>
</dbReference>
<feature type="transmembrane region" description="Helical" evidence="6">
    <location>
        <begin position="347"/>
        <end position="375"/>
    </location>
</feature>
<dbReference type="Pfam" id="PF03772">
    <property type="entry name" value="Competence"/>
    <property type="match status" value="1"/>
</dbReference>
<keyword evidence="9" id="KW-1185">Reference proteome</keyword>
<feature type="transmembrane region" description="Helical" evidence="6">
    <location>
        <begin position="319"/>
        <end position="341"/>
    </location>
</feature>
<feature type="transmembrane region" description="Helical" evidence="6">
    <location>
        <begin position="56"/>
        <end position="75"/>
    </location>
</feature>
<evidence type="ECO:0000256" key="3">
    <source>
        <dbReference type="ARBA" id="ARBA00022692"/>
    </source>
</evidence>
<dbReference type="NCBIfam" id="TIGR00360">
    <property type="entry name" value="ComEC_N-term"/>
    <property type="match status" value="1"/>
</dbReference>
<dbReference type="Proteomes" id="UP001299068">
    <property type="component" value="Unassembled WGS sequence"/>
</dbReference>
<feature type="transmembrane region" description="Helical" evidence="6">
    <location>
        <begin position="12"/>
        <end position="27"/>
    </location>
</feature>
<keyword evidence="2" id="KW-1003">Cell membrane</keyword>
<feature type="transmembrane region" description="Helical" evidence="6">
    <location>
        <begin position="411"/>
        <end position="429"/>
    </location>
</feature>
<evidence type="ECO:0000256" key="5">
    <source>
        <dbReference type="ARBA" id="ARBA00023136"/>
    </source>
</evidence>
<comment type="caution">
    <text evidence="8">The sequence shown here is derived from an EMBL/GenBank/DDBJ whole genome shotgun (WGS) entry which is preliminary data.</text>
</comment>
<reference evidence="8 9" key="1">
    <citation type="journal article" date="2021" name="Cell Host Microbe">
        <title>in vivo commensal control of Clostridioides difficile virulence.</title>
        <authorList>
            <person name="Girinathan B.P."/>
            <person name="Dibenedetto N."/>
            <person name="Worley J.N."/>
            <person name="Peltier J."/>
            <person name="Arrieta-Ortiz M.L."/>
            <person name="Rupa Christinal Immanuel S."/>
            <person name="Lavin R."/>
            <person name="Delaney M.L."/>
            <person name="Cummins C."/>
            <person name="Hoffmann M."/>
            <person name="Luo Y."/>
            <person name="Gonzalez-Escalona N."/>
            <person name="Allard M."/>
            <person name="Onderdonk A.B."/>
            <person name="Gerber G.K."/>
            <person name="Sonenshein A.L."/>
            <person name="Baliga N."/>
            <person name="Dupuy B."/>
            <person name="Bry L."/>
        </authorList>
    </citation>
    <scope>NUCLEOTIDE SEQUENCE [LARGE SCALE GENOMIC DNA]</scope>
    <source>
        <strain evidence="8 9">DSM 599</strain>
    </source>
</reference>
<feature type="transmembrane region" description="Helical" evidence="6">
    <location>
        <begin position="232"/>
        <end position="254"/>
    </location>
</feature>
<comment type="subcellular location">
    <subcellularLocation>
        <location evidence="1">Cell membrane</location>
        <topology evidence="1">Multi-pass membrane protein</topology>
    </subcellularLocation>
</comment>
<evidence type="ECO:0000256" key="4">
    <source>
        <dbReference type="ARBA" id="ARBA00022989"/>
    </source>
</evidence>
<keyword evidence="3 6" id="KW-0812">Transmembrane</keyword>
<dbReference type="PANTHER" id="PTHR30619:SF7">
    <property type="entry name" value="BETA-LACTAMASE DOMAIN PROTEIN"/>
    <property type="match status" value="1"/>
</dbReference>
<organism evidence="8 9">
    <name type="scientific">Clostridium sardiniense</name>
    <name type="common">Clostridium absonum</name>
    <dbReference type="NCBI Taxonomy" id="29369"/>
    <lineage>
        <taxon>Bacteria</taxon>
        <taxon>Bacillati</taxon>
        <taxon>Bacillota</taxon>
        <taxon>Clostridia</taxon>
        <taxon>Eubacteriales</taxon>
        <taxon>Clostridiaceae</taxon>
        <taxon>Clostridium</taxon>
    </lineage>
</organism>
<dbReference type="InterPro" id="IPR052159">
    <property type="entry name" value="Competence_DNA_uptake"/>
</dbReference>
<proteinExistence type="predicted"/>
<gene>
    <name evidence="8" type="ORF">K5V21_11845</name>
</gene>
<feature type="transmembrane region" description="Helical" evidence="6">
    <location>
        <begin position="266"/>
        <end position="284"/>
    </location>
</feature>
<evidence type="ECO:0000256" key="1">
    <source>
        <dbReference type="ARBA" id="ARBA00004651"/>
    </source>
</evidence>
<keyword evidence="4 6" id="KW-1133">Transmembrane helix</keyword>
<dbReference type="InterPro" id="IPR004477">
    <property type="entry name" value="ComEC_N"/>
</dbReference>
<keyword evidence="5 6" id="KW-0472">Membrane</keyword>
<feature type="domain" description="ComEC/Rec2-related protein" evidence="7">
    <location>
        <begin position="181"/>
        <end position="426"/>
    </location>
</feature>
<name>A0ABS7KZ93_CLOSR</name>
<dbReference type="EMBL" id="JAIKTU010000009">
    <property type="protein sequence ID" value="MBY0756136.1"/>
    <property type="molecule type" value="Genomic_DNA"/>
</dbReference>
<sequence length="564" mass="64391">MRLFEIGKVKLPILYIAIALLISSLYYRYFDRDLWLAIILVSLLFLWVFLKEGKEFLVFISFVFIVGILINNNFYNFNINEYETIRVERNYSYGGVGKVDGRKIILKGSLKGCREGDLILARGSFKRDIDKEKGIIGEFKIKEFKVDNKSIFTKLAKLKEKFKEILTDNIGIRKASLVTSIVFGRDSTLDKEDEEYMNRFGVIHALSVSGLHIGIIFLIFKKLINEKVSLVMTFIYVIMTGIAFSSLRAFIMLLFSNLGFILKRKYNPIGGIAISAIIIFIMAPYCIFNIGFLLSFSATIGILLYSKKIRRKLYKIPEFLGDTISISLAAQIFTLPLLIIFFNEFSIGFIVGNIILIPIINLILIIGVICIAMIGIQEIFDFLSFILNIIINILDDTIDIFINFIPETLNITVEYAYFYISLLITYYLYKRGVKKIRVLPIAYIVVISINLYSLNPKITYRKEGGLVIAYKGDRIVVSDKKANMDDLKSKTASSKGYKDFKKINIADSYYLEKEGKDYILSVSGSNYYLNVSGGNKKEVKYDIINFKDNEASEIIILGDDILVK</sequence>
<feature type="transmembrane region" description="Helical" evidence="6">
    <location>
        <begin position="200"/>
        <end position="220"/>
    </location>
</feature>
<evidence type="ECO:0000259" key="7">
    <source>
        <dbReference type="Pfam" id="PF03772"/>
    </source>
</evidence>
<evidence type="ECO:0000256" key="2">
    <source>
        <dbReference type="ARBA" id="ARBA00022475"/>
    </source>
</evidence>
<evidence type="ECO:0000313" key="8">
    <source>
        <dbReference type="EMBL" id="MBY0756136.1"/>
    </source>
</evidence>
<dbReference type="RefSeq" id="WP_221861425.1">
    <property type="nucleotide sequence ID" value="NZ_JAIKTU010000009.1"/>
</dbReference>
<evidence type="ECO:0000313" key="9">
    <source>
        <dbReference type="Proteomes" id="UP001299068"/>
    </source>
</evidence>
<accession>A0ABS7KZ93</accession>
<feature type="transmembrane region" description="Helical" evidence="6">
    <location>
        <begin position="436"/>
        <end position="454"/>
    </location>
</feature>
<feature type="transmembrane region" description="Helical" evidence="6">
    <location>
        <begin position="34"/>
        <end position="50"/>
    </location>
</feature>